<reference evidence="7" key="1">
    <citation type="submission" date="2020-08" db="EMBL/GenBank/DDBJ databases">
        <title>Multicomponent nature underlies the extraordinary mechanical properties of spider dragline silk.</title>
        <authorList>
            <person name="Kono N."/>
            <person name="Nakamura H."/>
            <person name="Mori M."/>
            <person name="Yoshida Y."/>
            <person name="Ohtoshi R."/>
            <person name="Malay A.D."/>
            <person name="Moran D.A.P."/>
            <person name="Tomita M."/>
            <person name="Numata K."/>
            <person name="Arakawa K."/>
        </authorList>
    </citation>
    <scope>NUCLEOTIDE SEQUENCE</scope>
</reference>
<gene>
    <name evidence="7" type="primary">CRYAB</name>
    <name evidence="7" type="ORF">TNIN_252351</name>
</gene>
<dbReference type="OrthoDB" id="1431247at2759"/>
<keyword evidence="8" id="KW-1185">Reference proteome</keyword>
<accession>A0A8X7C5I2</accession>
<dbReference type="PRINTS" id="PR00299">
    <property type="entry name" value="ACRYSTALLIN"/>
</dbReference>
<dbReference type="InterPro" id="IPR002068">
    <property type="entry name" value="A-crystallin/Hsp20_dom"/>
</dbReference>
<name>A0A8X7C5I2_9ARAC</name>
<keyword evidence="1" id="KW-0346">Stress response</keyword>
<sequence length="150" mass="17274">MAEIIPSEFGPDWWSSWHYPERIEGQRFGVRLYDEDFRSTSYKNSNGLPKKKAMSSGVSEVKNDKKQFTISLCMKQFKPEDIEVKVVDNCIVIRGEFEERNEESGICSRKFTRRYILPKDCEAETVTSSLSLDGTLTIVAPKKLFEETTS</sequence>
<dbReference type="GO" id="GO:0042026">
    <property type="term" value="P:protein refolding"/>
    <property type="evidence" value="ECO:0007669"/>
    <property type="project" value="TreeGrafter"/>
</dbReference>
<dbReference type="GO" id="GO:0051082">
    <property type="term" value="F:unfolded protein binding"/>
    <property type="evidence" value="ECO:0007669"/>
    <property type="project" value="TreeGrafter"/>
</dbReference>
<keyword evidence="3" id="KW-0862">Zinc</keyword>
<evidence type="ECO:0000256" key="2">
    <source>
        <dbReference type="PIRNR" id="PIRNR036514"/>
    </source>
</evidence>
<dbReference type="GO" id="GO:0046872">
    <property type="term" value="F:metal ion binding"/>
    <property type="evidence" value="ECO:0007669"/>
    <property type="project" value="UniProtKB-KW"/>
</dbReference>
<dbReference type="GO" id="GO:0009408">
    <property type="term" value="P:response to heat"/>
    <property type="evidence" value="ECO:0007669"/>
    <property type="project" value="UniProtKB-ARBA"/>
</dbReference>
<evidence type="ECO:0000256" key="1">
    <source>
        <dbReference type="ARBA" id="ARBA00023016"/>
    </source>
</evidence>
<organism evidence="7 8">
    <name type="scientific">Trichonephila inaurata madagascariensis</name>
    <dbReference type="NCBI Taxonomy" id="2747483"/>
    <lineage>
        <taxon>Eukaryota</taxon>
        <taxon>Metazoa</taxon>
        <taxon>Ecdysozoa</taxon>
        <taxon>Arthropoda</taxon>
        <taxon>Chelicerata</taxon>
        <taxon>Arachnida</taxon>
        <taxon>Araneae</taxon>
        <taxon>Araneomorphae</taxon>
        <taxon>Entelegynae</taxon>
        <taxon>Araneoidea</taxon>
        <taxon>Nephilidae</taxon>
        <taxon>Trichonephila</taxon>
        <taxon>Trichonephila inaurata</taxon>
    </lineage>
</organism>
<dbReference type="PANTHER" id="PTHR45640">
    <property type="entry name" value="HEAT SHOCK PROTEIN HSP-12.2-RELATED"/>
    <property type="match status" value="1"/>
</dbReference>
<dbReference type="GO" id="GO:0005634">
    <property type="term" value="C:nucleus"/>
    <property type="evidence" value="ECO:0007669"/>
    <property type="project" value="TreeGrafter"/>
</dbReference>
<dbReference type="Pfam" id="PF00011">
    <property type="entry name" value="HSP20"/>
    <property type="match status" value="1"/>
</dbReference>
<dbReference type="InterPro" id="IPR001436">
    <property type="entry name" value="Alpha-crystallin/sHSP_animal"/>
</dbReference>
<dbReference type="Proteomes" id="UP000886998">
    <property type="component" value="Unassembled WGS sequence"/>
</dbReference>
<keyword evidence="3" id="KW-0479">Metal-binding</keyword>
<evidence type="ECO:0000256" key="3">
    <source>
        <dbReference type="PIRSR" id="PIRSR036514-1"/>
    </source>
</evidence>
<dbReference type="CDD" id="cd06526">
    <property type="entry name" value="metazoan_ACD"/>
    <property type="match status" value="1"/>
</dbReference>
<evidence type="ECO:0000256" key="4">
    <source>
        <dbReference type="PROSITE-ProRule" id="PRU00285"/>
    </source>
</evidence>
<dbReference type="Gene3D" id="2.60.40.790">
    <property type="match status" value="1"/>
</dbReference>
<feature type="domain" description="SHSP" evidence="6">
    <location>
        <begin position="49"/>
        <end position="150"/>
    </location>
</feature>
<comment type="caution">
    <text evidence="7">The sequence shown here is derived from an EMBL/GenBank/DDBJ whole genome shotgun (WGS) entry which is preliminary data.</text>
</comment>
<evidence type="ECO:0000313" key="8">
    <source>
        <dbReference type="Proteomes" id="UP000886998"/>
    </source>
</evidence>
<dbReference type="InterPro" id="IPR008978">
    <property type="entry name" value="HSP20-like_chaperone"/>
</dbReference>
<proteinExistence type="inferred from homology"/>
<feature type="binding site" evidence="3">
    <location>
        <position position="99"/>
    </location>
    <ligand>
        <name>Zn(2+)</name>
        <dbReference type="ChEBI" id="CHEBI:29105"/>
        <label>1</label>
    </ligand>
</feature>
<evidence type="ECO:0000313" key="7">
    <source>
        <dbReference type="EMBL" id="GFY54738.1"/>
    </source>
</evidence>
<evidence type="ECO:0000259" key="6">
    <source>
        <dbReference type="PROSITE" id="PS01031"/>
    </source>
</evidence>
<evidence type="ECO:0000256" key="5">
    <source>
        <dbReference type="RuleBase" id="RU003616"/>
    </source>
</evidence>
<dbReference type="InterPro" id="IPR055269">
    <property type="entry name" value="Alpha-crystallin/HSP_16"/>
</dbReference>
<dbReference type="PIRSF" id="PIRSF036514">
    <property type="entry name" value="Sm_HSP_B1"/>
    <property type="match status" value="1"/>
</dbReference>
<dbReference type="PROSITE" id="PS01031">
    <property type="entry name" value="SHSP"/>
    <property type="match status" value="1"/>
</dbReference>
<protein>
    <submittedName>
        <fullName evidence="7">Alpha-crystallin B chain</fullName>
    </submittedName>
</protein>
<dbReference type="SUPFAM" id="SSF49764">
    <property type="entry name" value="HSP20-like chaperones"/>
    <property type="match status" value="1"/>
</dbReference>
<dbReference type="AlphaFoldDB" id="A0A8X7C5I2"/>
<dbReference type="EMBL" id="BMAV01010009">
    <property type="protein sequence ID" value="GFY54738.1"/>
    <property type="molecule type" value="Genomic_DNA"/>
</dbReference>
<comment type="similarity">
    <text evidence="2 4 5">Belongs to the small heat shock protein (HSP20) family.</text>
</comment>
<dbReference type="PANTHER" id="PTHR45640:SF13">
    <property type="entry name" value="HEAT SHOCK PROTEIN 22-RELATED"/>
    <property type="match status" value="1"/>
</dbReference>
<dbReference type="GO" id="GO:0005737">
    <property type="term" value="C:cytoplasm"/>
    <property type="evidence" value="ECO:0007669"/>
    <property type="project" value="TreeGrafter"/>
</dbReference>